<name>A0ABV9QNE1_9FIRM</name>
<dbReference type="Proteomes" id="UP001595916">
    <property type="component" value="Unassembled WGS sequence"/>
</dbReference>
<comment type="caution">
    <text evidence="2">The sequence shown here is derived from an EMBL/GenBank/DDBJ whole genome shotgun (WGS) entry which is preliminary data.</text>
</comment>
<protein>
    <submittedName>
        <fullName evidence="2">Nucleotidyltransferase domain-containing protein</fullName>
    </submittedName>
</protein>
<dbReference type="EMBL" id="JBHSHL010000039">
    <property type="protein sequence ID" value="MFC4805216.1"/>
    <property type="molecule type" value="Genomic_DNA"/>
</dbReference>
<gene>
    <name evidence="2" type="ORF">ACFO4R_08995</name>
</gene>
<dbReference type="Pfam" id="PF01909">
    <property type="entry name" value="NTP_transf_2"/>
    <property type="match status" value="1"/>
</dbReference>
<proteinExistence type="predicted"/>
<reference evidence="3" key="1">
    <citation type="journal article" date="2019" name="Int. J. Syst. Evol. Microbiol.">
        <title>The Global Catalogue of Microorganisms (GCM) 10K type strain sequencing project: providing services to taxonomists for standard genome sequencing and annotation.</title>
        <authorList>
            <consortium name="The Broad Institute Genomics Platform"/>
            <consortium name="The Broad Institute Genome Sequencing Center for Infectious Disease"/>
            <person name="Wu L."/>
            <person name="Ma J."/>
        </authorList>
    </citation>
    <scope>NUCLEOTIDE SEQUENCE [LARGE SCALE GENOMIC DNA]</scope>
    <source>
        <strain evidence="3">CCUG 46385</strain>
    </source>
</reference>
<dbReference type="InterPro" id="IPR002934">
    <property type="entry name" value="Polymerase_NTP_transf_dom"/>
</dbReference>
<feature type="domain" description="Polymerase nucleotidyl transferase" evidence="1">
    <location>
        <begin position="104"/>
        <end position="147"/>
    </location>
</feature>
<dbReference type="RefSeq" id="WP_379788761.1">
    <property type="nucleotide sequence ID" value="NZ_JBHSHL010000039.1"/>
</dbReference>
<dbReference type="InterPro" id="IPR043519">
    <property type="entry name" value="NT_sf"/>
</dbReference>
<evidence type="ECO:0000313" key="2">
    <source>
        <dbReference type="EMBL" id="MFC4805216.1"/>
    </source>
</evidence>
<evidence type="ECO:0000259" key="1">
    <source>
        <dbReference type="Pfam" id="PF01909"/>
    </source>
</evidence>
<sequence length="308" mass="35190">MSDKFDFMGQVKHISGYMFVVLFDLDDKYLIAHPKYDLRNGVCRISNPVDPNRNNQLDVEKTVKFGKKDYLIHKDDIVEYYPCFGIDNNLLIGTAKSEKTCAALRELIDLFSKIIPKENIGVTGSLATGNASDGYSDIDILLKEKDFRELASSNIFTNANIQIRDKKQWVEFYNHYGVFCALNAEEFADAALNKFQQFIYKGIPISIFIDAGRDFLQITNSFSTTDIGLNNMVVLKGRVISENLIKLPGYIFVECNNRISVIVNLHRTYQNCLYLGDDCEVKARTSSFTDLYIVNYDDVCYIKRRNGD</sequence>
<keyword evidence="3" id="KW-1185">Reference proteome</keyword>
<evidence type="ECO:0000313" key="3">
    <source>
        <dbReference type="Proteomes" id="UP001595916"/>
    </source>
</evidence>
<organism evidence="2 3">
    <name type="scientific">Filifactor villosus</name>
    <dbReference type="NCBI Taxonomy" id="29374"/>
    <lineage>
        <taxon>Bacteria</taxon>
        <taxon>Bacillati</taxon>
        <taxon>Bacillota</taxon>
        <taxon>Clostridia</taxon>
        <taxon>Peptostreptococcales</taxon>
        <taxon>Filifactoraceae</taxon>
        <taxon>Filifactor</taxon>
    </lineage>
</organism>
<dbReference type="SUPFAM" id="SSF81301">
    <property type="entry name" value="Nucleotidyltransferase"/>
    <property type="match status" value="1"/>
</dbReference>
<accession>A0ABV9QNE1</accession>